<keyword evidence="1" id="KW-0812">Transmembrane</keyword>
<dbReference type="OrthoDB" id="8003659at2"/>
<evidence type="ECO:0008006" key="4">
    <source>
        <dbReference type="Google" id="ProtNLM"/>
    </source>
</evidence>
<evidence type="ECO:0000313" key="3">
    <source>
        <dbReference type="Proteomes" id="UP000246058"/>
    </source>
</evidence>
<protein>
    <recommendedName>
        <fullName evidence="4">DUF1648 domain-containing protein</fullName>
    </recommendedName>
</protein>
<dbReference type="KEGG" id="meti:DK427_19280"/>
<organism evidence="2 3">
    <name type="scientific">Methylobacterium radiodurans</name>
    <dbReference type="NCBI Taxonomy" id="2202828"/>
    <lineage>
        <taxon>Bacteria</taxon>
        <taxon>Pseudomonadati</taxon>
        <taxon>Pseudomonadota</taxon>
        <taxon>Alphaproteobacteria</taxon>
        <taxon>Hyphomicrobiales</taxon>
        <taxon>Methylobacteriaceae</taxon>
        <taxon>Methylobacterium</taxon>
    </lineage>
</organism>
<keyword evidence="1" id="KW-1133">Transmembrane helix</keyword>
<gene>
    <name evidence="2" type="ORF">DK427_19280</name>
</gene>
<evidence type="ECO:0000313" key="2">
    <source>
        <dbReference type="EMBL" id="AWN37604.1"/>
    </source>
</evidence>
<reference evidence="2 3" key="1">
    <citation type="submission" date="2018-05" db="EMBL/GenBank/DDBJ databases">
        <title>Complete Genome Sequence of Methylobacterium sp. 17Sr1-43.</title>
        <authorList>
            <person name="Srinivasan S."/>
        </authorList>
    </citation>
    <scope>NUCLEOTIDE SEQUENCE [LARGE SCALE GENOMIC DNA]</scope>
    <source>
        <strain evidence="2 3">17Sr1-43</strain>
    </source>
</reference>
<feature type="transmembrane region" description="Helical" evidence="1">
    <location>
        <begin position="90"/>
        <end position="116"/>
    </location>
</feature>
<feature type="transmembrane region" description="Helical" evidence="1">
    <location>
        <begin position="60"/>
        <end position="78"/>
    </location>
</feature>
<name>A0A2U8VUZ4_9HYPH</name>
<dbReference type="AlphaFoldDB" id="A0A2U8VUZ4"/>
<sequence length="119" mass="12661">MPPTAAKLLPYLGQAARFVRPAGLAGINLYAAPRIETSRVPMQWSLPGEPASFAGKGPGLWLPLAVALLVTASLFLKARQSEAPSGIWDWIVLIASSCLLLGINAWHISAVMAWAARQS</sequence>
<dbReference type="Proteomes" id="UP000246058">
    <property type="component" value="Chromosome"/>
</dbReference>
<dbReference type="EMBL" id="CP029551">
    <property type="protein sequence ID" value="AWN37604.1"/>
    <property type="molecule type" value="Genomic_DNA"/>
</dbReference>
<accession>A0A2U8VUZ4</accession>
<proteinExistence type="predicted"/>
<keyword evidence="1" id="KW-0472">Membrane</keyword>
<keyword evidence="3" id="KW-1185">Reference proteome</keyword>
<dbReference type="RefSeq" id="WP_109952670.1">
    <property type="nucleotide sequence ID" value="NZ_CP029551.1"/>
</dbReference>
<evidence type="ECO:0000256" key="1">
    <source>
        <dbReference type="SAM" id="Phobius"/>
    </source>
</evidence>